<evidence type="ECO:0000256" key="2">
    <source>
        <dbReference type="SAM" id="SignalP"/>
    </source>
</evidence>
<dbReference type="SUPFAM" id="SSF56925">
    <property type="entry name" value="OMPA-like"/>
    <property type="match status" value="1"/>
</dbReference>
<dbReference type="AlphaFoldDB" id="A0A2N8Z8P8"/>
<dbReference type="InterPro" id="IPR011250">
    <property type="entry name" value="OMP/PagP_B-barrel"/>
</dbReference>
<feature type="chain" id="PRO_5014932107" description="Outer membrane protein beta-barrel domain-containing protein" evidence="2">
    <location>
        <begin position="25"/>
        <end position="159"/>
    </location>
</feature>
<sequence>MRFKSVLSALLLTLVAVLPSIAKADYSVGYATLSDKSGKSWNGISLTGQQGGFGSTDFIMTTSLLFGGEKNDSMLWTLNSGPSFRITESFALYGLGGISYLDTDSTSGSSSKLGFNIGGGARFYLNPRLVINAGLEKSLVSNDVVSNPTSFNLGVGWMF</sequence>
<evidence type="ECO:0000259" key="3">
    <source>
        <dbReference type="Pfam" id="PF13505"/>
    </source>
</evidence>
<dbReference type="KEGG" id="vta:A0287"/>
<gene>
    <name evidence="4" type="ORF">VTAP4600_A0287</name>
</gene>
<keyword evidence="1 2" id="KW-0732">Signal</keyword>
<dbReference type="OrthoDB" id="10018203at2"/>
<keyword evidence="5" id="KW-1185">Reference proteome</keyword>
<evidence type="ECO:0000313" key="5">
    <source>
        <dbReference type="Proteomes" id="UP000235828"/>
    </source>
</evidence>
<dbReference type="RefSeq" id="WP_102521171.1">
    <property type="nucleotide sequence ID" value="NZ_LT960611.1"/>
</dbReference>
<name>A0A2N8Z8P8_9VIBR</name>
<feature type="signal peptide" evidence="2">
    <location>
        <begin position="1"/>
        <end position="24"/>
    </location>
</feature>
<evidence type="ECO:0000256" key="1">
    <source>
        <dbReference type="ARBA" id="ARBA00022729"/>
    </source>
</evidence>
<accession>A0A2N8Z8P8</accession>
<proteinExistence type="predicted"/>
<dbReference type="Gene3D" id="2.40.160.20">
    <property type="match status" value="1"/>
</dbReference>
<dbReference type="InterPro" id="IPR027385">
    <property type="entry name" value="Beta-barrel_OMP"/>
</dbReference>
<dbReference type="Proteomes" id="UP000235828">
    <property type="component" value="Chromosome A"/>
</dbReference>
<evidence type="ECO:0000313" key="4">
    <source>
        <dbReference type="EMBL" id="SON48266.1"/>
    </source>
</evidence>
<feature type="domain" description="Outer membrane protein beta-barrel" evidence="3">
    <location>
        <begin position="59"/>
        <end position="159"/>
    </location>
</feature>
<reference evidence="4 5" key="1">
    <citation type="submission" date="2017-10" db="EMBL/GenBank/DDBJ databases">
        <authorList>
            <person name="Banno H."/>
            <person name="Chua N.-H."/>
        </authorList>
    </citation>
    <scope>NUCLEOTIDE SEQUENCE [LARGE SCALE GENOMIC DNA]</scope>
    <source>
        <strain evidence="4">Vibrio tapetis CECT4600</strain>
    </source>
</reference>
<organism evidence="4 5">
    <name type="scientific">Vibrio tapetis subsp. tapetis</name>
    <dbReference type="NCBI Taxonomy" id="1671868"/>
    <lineage>
        <taxon>Bacteria</taxon>
        <taxon>Pseudomonadati</taxon>
        <taxon>Pseudomonadota</taxon>
        <taxon>Gammaproteobacteria</taxon>
        <taxon>Vibrionales</taxon>
        <taxon>Vibrionaceae</taxon>
        <taxon>Vibrio</taxon>
    </lineage>
</organism>
<dbReference type="Pfam" id="PF13505">
    <property type="entry name" value="OMP_b-brl"/>
    <property type="match status" value="1"/>
</dbReference>
<protein>
    <recommendedName>
        <fullName evidence="3">Outer membrane protein beta-barrel domain-containing protein</fullName>
    </recommendedName>
</protein>
<dbReference type="EMBL" id="LT960611">
    <property type="protein sequence ID" value="SON48266.1"/>
    <property type="molecule type" value="Genomic_DNA"/>
</dbReference>